<organism evidence="2 3">
    <name type="scientific">Thermofilum adornatum 1505</name>
    <dbReference type="NCBI Taxonomy" id="697581"/>
    <lineage>
        <taxon>Archaea</taxon>
        <taxon>Thermoproteota</taxon>
        <taxon>Thermoprotei</taxon>
        <taxon>Thermofilales</taxon>
        <taxon>Thermofilaceae</taxon>
        <taxon>Thermofilum</taxon>
    </lineage>
</organism>
<protein>
    <recommendedName>
        <fullName evidence="1">HEPN domain-containing protein</fullName>
    </recommendedName>
</protein>
<dbReference type="SMART" id="SM00748">
    <property type="entry name" value="HEPN"/>
    <property type="match status" value="1"/>
</dbReference>
<evidence type="ECO:0000313" key="2">
    <source>
        <dbReference type="EMBL" id="AJB41692.1"/>
    </source>
</evidence>
<reference evidence="3" key="1">
    <citation type="book" date="2010" name="EXTREMOPHILES" publisher="0:0-0">
        <title>Complete genome sequences of ten hyperthermophilic archaea reveal their metabolic capabilities and possible ecological roles.</title>
        <editorList>
            <person name="?"/>
        </editorList>
        <authorList>
            <person name="Ravin N.V."/>
            <person name="Mardanov A.V."/>
            <person name="Bonch-Osmolovskaya E.A."/>
            <person name="Skryabin K.G."/>
        </authorList>
    </citation>
    <scope>NUCLEOTIDE SEQUENCE [LARGE SCALE GENOMIC DNA]</scope>
    <source>
        <strain evidence="3">1505</strain>
    </source>
</reference>
<dbReference type="Proteomes" id="UP000266720">
    <property type="component" value="Chromosome"/>
</dbReference>
<dbReference type="STRING" id="697581.TCARB_0636"/>
<dbReference type="GeneID" id="16574195"/>
<dbReference type="Gene3D" id="1.20.120.330">
    <property type="entry name" value="Nucleotidyltransferases domain 2"/>
    <property type="match status" value="1"/>
</dbReference>
<proteinExistence type="predicted"/>
<dbReference type="EMBL" id="CP007493">
    <property type="protein sequence ID" value="AJB41692.1"/>
    <property type="molecule type" value="Genomic_DNA"/>
</dbReference>
<dbReference type="RefSeq" id="WP_020963196.1">
    <property type="nucleotide sequence ID" value="NZ_CP007493.1"/>
</dbReference>
<dbReference type="SUPFAM" id="SSF81593">
    <property type="entry name" value="Nucleotidyltransferase substrate binding subunit/domain"/>
    <property type="match status" value="1"/>
</dbReference>
<dbReference type="Pfam" id="PF05168">
    <property type="entry name" value="HEPN"/>
    <property type="match status" value="1"/>
</dbReference>
<dbReference type="PROSITE" id="PS50910">
    <property type="entry name" value="HEPN"/>
    <property type="match status" value="1"/>
</dbReference>
<feature type="domain" description="HEPN" evidence="1">
    <location>
        <begin position="10"/>
        <end position="121"/>
    </location>
</feature>
<gene>
    <name evidence="2" type="ORF">TCARB_0636</name>
</gene>
<name>A0A3G1A4V5_9CREN</name>
<dbReference type="InterPro" id="IPR007842">
    <property type="entry name" value="HEPN_dom"/>
</dbReference>
<dbReference type="GeneID" id="25406082"/>
<evidence type="ECO:0000259" key="1">
    <source>
        <dbReference type="PROSITE" id="PS50910"/>
    </source>
</evidence>
<accession>A0A3G1A4V5</accession>
<dbReference type="AlphaFoldDB" id="A0A3G1A4V5"/>
<sequence length="130" mass="14988">MVRRGAEAWLRQAERDLRKAINDLQTQDWDSAAFWSQQSAGKALKALLMNSGIVYRGHELLEIAHVIRSEVGIDTSVIDKDLRELTIHYTVARYPDAANALPYELYDEEKARDLVERAKKVVEWVKQNLH</sequence>
<evidence type="ECO:0000313" key="3">
    <source>
        <dbReference type="Proteomes" id="UP000266720"/>
    </source>
</evidence>
<dbReference type="KEGG" id="tcb:TCARB_0636"/>